<keyword evidence="1" id="KW-0472">Membrane</keyword>
<dbReference type="EMBL" id="JAGILA010000001">
    <property type="protein sequence ID" value="MBP2234676.1"/>
    <property type="molecule type" value="Genomic_DNA"/>
</dbReference>
<feature type="transmembrane region" description="Helical" evidence="1">
    <location>
        <begin position="56"/>
        <end position="78"/>
    </location>
</feature>
<comment type="caution">
    <text evidence="2">The sequence shown here is derived from an EMBL/GenBank/DDBJ whole genome shotgun (WGS) entry which is preliminary data.</text>
</comment>
<reference evidence="2 3" key="1">
    <citation type="submission" date="2021-03" db="EMBL/GenBank/DDBJ databases">
        <title>Genomic Encyclopedia of Type Strains, Phase IV (KMG-IV): sequencing the most valuable type-strain genomes for metagenomic binning, comparative biology and taxonomic classification.</title>
        <authorList>
            <person name="Goeker M."/>
        </authorList>
    </citation>
    <scope>NUCLEOTIDE SEQUENCE [LARGE SCALE GENOMIC DNA]</scope>
    <source>
        <strain evidence="2 3">DSM 13372</strain>
    </source>
</reference>
<feature type="transmembrane region" description="Helical" evidence="1">
    <location>
        <begin position="84"/>
        <end position="106"/>
    </location>
</feature>
<dbReference type="InterPro" id="IPR010406">
    <property type="entry name" value="DUF1003"/>
</dbReference>
<keyword evidence="1" id="KW-1133">Transmembrane helix</keyword>
<accession>A0ABS4QVK4</accession>
<keyword evidence="3" id="KW-1185">Reference proteome</keyword>
<evidence type="ECO:0000256" key="1">
    <source>
        <dbReference type="SAM" id="Phobius"/>
    </source>
</evidence>
<dbReference type="Pfam" id="PF06210">
    <property type="entry name" value="DUF1003"/>
    <property type="match status" value="1"/>
</dbReference>
<sequence length="182" mass="20612">MPDPQTNAEATEPPGARRLDRNIRAILQQREDEERNRNLQDRVSERITNFAGSWKFILLHVFLYGIWIGVNLGLLPIVPVFDPTFATLAMVASVEAIFITTFILITQNRMAANDAKRADLNLQVSLLAEQEATQLLTLTLAIAERLDVRTDVNDAIHELATEITPEQVLDRLEEREADRSDH</sequence>
<dbReference type="Proteomes" id="UP000730739">
    <property type="component" value="Unassembled WGS sequence"/>
</dbReference>
<proteinExistence type="predicted"/>
<protein>
    <submittedName>
        <fullName evidence="2">Membrane protein</fullName>
    </submittedName>
</protein>
<evidence type="ECO:0000313" key="3">
    <source>
        <dbReference type="Proteomes" id="UP000730739"/>
    </source>
</evidence>
<organism evidence="2 3">
    <name type="scientific">Sinorhizobium kostiense</name>
    <dbReference type="NCBI Taxonomy" id="76747"/>
    <lineage>
        <taxon>Bacteria</taxon>
        <taxon>Pseudomonadati</taxon>
        <taxon>Pseudomonadota</taxon>
        <taxon>Alphaproteobacteria</taxon>
        <taxon>Hyphomicrobiales</taxon>
        <taxon>Rhizobiaceae</taxon>
        <taxon>Sinorhizobium/Ensifer group</taxon>
        <taxon>Sinorhizobium</taxon>
    </lineage>
</organism>
<gene>
    <name evidence="2" type="ORF">J2Z31_001166</name>
</gene>
<name>A0ABS4QVK4_9HYPH</name>
<evidence type="ECO:0000313" key="2">
    <source>
        <dbReference type="EMBL" id="MBP2234676.1"/>
    </source>
</evidence>
<keyword evidence="1" id="KW-0812">Transmembrane</keyword>